<dbReference type="Gene3D" id="1.20.1720.10">
    <property type="entry name" value="Multidrug resistance protein D"/>
    <property type="match status" value="1"/>
</dbReference>
<dbReference type="InterPro" id="IPR020846">
    <property type="entry name" value="MFS_dom"/>
</dbReference>
<feature type="transmembrane region" description="Helical" evidence="6">
    <location>
        <begin position="495"/>
        <end position="517"/>
    </location>
</feature>
<evidence type="ECO:0000256" key="1">
    <source>
        <dbReference type="ARBA" id="ARBA00004651"/>
    </source>
</evidence>
<feature type="transmembrane region" description="Helical" evidence="6">
    <location>
        <begin position="139"/>
        <end position="162"/>
    </location>
</feature>
<proteinExistence type="predicted"/>
<feature type="transmembrane region" description="Helical" evidence="6">
    <location>
        <begin position="356"/>
        <end position="373"/>
    </location>
</feature>
<evidence type="ECO:0000313" key="9">
    <source>
        <dbReference type="Proteomes" id="UP001596380"/>
    </source>
</evidence>
<dbReference type="EMBL" id="JBHSXS010000024">
    <property type="protein sequence ID" value="MFC6884111.1"/>
    <property type="molecule type" value="Genomic_DNA"/>
</dbReference>
<feature type="transmembrane region" description="Helical" evidence="6">
    <location>
        <begin position="419"/>
        <end position="440"/>
    </location>
</feature>
<reference evidence="9" key="1">
    <citation type="journal article" date="2019" name="Int. J. Syst. Evol. Microbiol.">
        <title>The Global Catalogue of Microorganisms (GCM) 10K type strain sequencing project: providing services to taxonomists for standard genome sequencing and annotation.</title>
        <authorList>
            <consortium name="The Broad Institute Genomics Platform"/>
            <consortium name="The Broad Institute Genome Sequencing Center for Infectious Disease"/>
            <person name="Wu L."/>
            <person name="Ma J."/>
        </authorList>
    </citation>
    <scope>NUCLEOTIDE SEQUENCE [LARGE SCALE GENOMIC DNA]</scope>
    <source>
        <strain evidence="9">JCM 3369</strain>
    </source>
</reference>
<dbReference type="Gene3D" id="1.20.1250.20">
    <property type="entry name" value="MFS general substrate transporter like domains"/>
    <property type="match status" value="1"/>
</dbReference>
<evidence type="ECO:0000313" key="8">
    <source>
        <dbReference type="EMBL" id="MFC6884111.1"/>
    </source>
</evidence>
<evidence type="ECO:0000256" key="2">
    <source>
        <dbReference type="ARBA" id="ARBA00022692"/>
    </source>
</evidence>
<feature type="transmembrane region" description="Helical" evidence="6">
    <location>
        <begin position="322"/>
        <end position="344"/>
    </location>
</feature>
<keyword evidence="2 6" id="KW-0812">Transmembrane</keyword>
<feature type="domain" description="Major facilitator superfamily (MFS) profile" evidence="7">
    <location>
        <begin position="48"/>
        <end position="522"/>
    </location>
</feature>
<dbReference type="Proteomes" id="UP001596380">
    <property type="component" value="Unassembled WGS sequence"/>
</dbReference>
<feature type="transmembrane region" description="Helical" evidence="6">
    <location>
        <begin position="249"/>
        <end position="270"/>
    </location>
</feature>
<dbReference type="SUPFAM" id="SSF103473">
    <property type="entry name" value="MFS general substrate transporter"/>
    <property type="match status" value="1"/>
</dbReference>
<feature type="transmembrane region" description="Helical" evidence="6">
    <location>
        <begin position="174"/>
        <end position="196"/>
    </location>
</feature>
<evidence type="ECO:0000256" key="4">
    <source>
        <dbReference type="ARBA" id="ARBA00023136"/>
    </source>
</evidence>
<feature type="transmembrane region" description="Helical" evidence="6">
    <location>
        <begin position="276"/>
        <end position="297"/>
    </location>
</feature>
<evidence type="ECO:0000259" key="7">
    <source>
        <dbReference type="PROSITE" id="PS50850"/>
    </source>
</evidence>
<dbReference type="PROSITE" id="PS50850">
    <property type="entry name" value="MFS"/>
    <property type="match status" value="1"/>
</dbReference>
<accession>A0ABW2CT10</accession>
<evidence type="ECO:0000256" key="6">
    <source>
        <dbReference type="SAM" id="Phobius"/>
    </source>
</evidence>
<feature type="compositionally biased region" description="Pro residues" evidence="5">
    <location>
        <begin position="7"/>
        <end position="16"/>
    </location>
</feature>
<dbReference type="InterPro" id="IPR036259">
    <property type="entry name" value="MFS_trans_sf"/>
</dbReference>
<keyword evidence="9" id="KW-1185">Reference proteome</keyword>
<feature type="transmembrane region" description="Helical" evidence="6">
    <location>
        <begin position="46"/>
        <end position="70"/>
    </location>
</feature>
<keyword evidence="3 6" id="KW-1133">Transmembrane helix</keyword>
<dbReference type="InterPro" id="IPR011701">
    <property type="entry name" value="MFS"/>
</dbReference>
<name>A0ABW2CT10_9ACTN</name>
<dbReference type="PANTHER" id="PTHR42718">
    <property type="entry name" value="MAJOR FACILITATOR SUPERFAMILY MULTIDRUG TRANSPORTER MFSC"/>
    <property type="match status" value="1"/>
</dbReference>
<sequence length="535" mass="54171">MSTPMPVRQPPPPGPRAPARARPGPSGRGPLRLPGRAALRLPGRRWLALAAVLLATFMDLVDVTIMNVALPRVQRDLGASYAAGQWTVSVYALAYALLLITGGRLGDLLGRRRVFLAGVAGFTAASVAAGAASSPGMLIAARAAQGAFAGIMVPQALSLITVRFPPGRDRTLAFSLYGGLLGVAQVSGPILGGVLIDHGLTEHGLLGLGWRAIFYVNVPVGLAAFAGAVRWMDPDRARAGVSGAARGRLDLGGAALMSAASLLATFPLIQGRELGWPAWSVALLACSVPALAAFAVYERRRERLRAAPLVPPSLFRRRSFRAGLPLALALFAGVAACFITLTWGLQFGLGWSPMKVALVGLAWPAGVACTAQFTHRRGLRRARALVGAGTTVMTAGTAGLALLAAHAGRGLAPWPIAPWLFACGLGMGLALPILANAVIADVPEHSAGAASGVFNSVTQLAGVLGVAAAGILFFGSASGAAHPGDGAGTGADVGAMPGALAFGAAAFAVAAVLSVLLPRDLRPAAPGEPAAPGAG</sequence>
<feature type="region of interest" description="Disordered" evidence="5">
    <location>
        <begin position="1"/>
        <end position="33"/>
    </location>
</feature>
<comment type="caution">
    <text evidence="8">The sequence shown here is derived from an EMBL/GenBank/DDBJ whole genome shotgun (WGS) entry which is preliminary data.</text>
</comment>
<feature type="transmembrane region" description="Helical" evidence="6">
    <location>
        <begin position="82"/>
        <end position="102"/>
    </location>
</feature>
<dbReference type="CDD" id="cd17321">
    <property type="entry name" value="MFS_MMR_MDR_like"/>
    <property type="match status" value="1"/>
</dbReference>
<feature type="transmembrane region" description="Helical" evidence="6">
    <location>
        <begin position="385"/>
        <end position="407"/>
    </location>
</feature>
<comment type="subcellular location">
    <subcellularLocation>
        <location evidence="1">Cell membrane</location>
        <topology evidence="1">Multi-pass membrane protein</topology>
    </subcellularLocation>
</comment>
<feature type="transmembrane region" description="Helical" evidence="6">
    <location>
        <begin position="114"/>
        <end position="133"/>
    </location>
</feature>
<feature type="transmembrane region" description="Helical" evidence="6">
    <location>
        <begin position="452"/>
        <end position="475"/>
    </location>
</feature>
<protein>
    <submittedName>
        <fullName evidence="8">MFS transporter</fullName>
    </submittedName>
</protein>
<evidence type="ECO:0000256" key="3">
    <source>
        <dbReference type="ARBA" id="ARBA00022989"/>
    </source>
</evidence>
<evidence type="ECO:0000256" key="5">
    <source>
        <dbReference type="SAM" id="MobiDB-lite"/>
    </source>
</evidence>
<feature type="transmembrane region" description="Helical" evidence="6">
    <location>
        <begin position="208"/>
        <end position="229"/>
    </location>
</feature>
<organism evidence="8 9">
    <name type="scientific">Actinomadura yumaensis</name>
    <dbReference type="NCBI Taxonomy" id="111807"/>
    <lineage>
        <taxon>Bacteria</taxon>
        <taxon>Bacillati</taxon>
        <taxon>Actinomycetota</taxon>
        <taxon>Actinomycetes</taxon>
        <taxon>Streptosporangiales</taxon>
        <taxon>Thermomonosporaceae</taxon>
        <taxon>Actinomadura</taxon>
    </lineage>
</organism>
<gene>
    <name evidence="8" type="ORF">ACFQKB_30425</name>
</gene>
<dbReference type="Pfam" id="PF07690">
    <property type="entry name" value="MFS_1"/>
    <property type="match status" value="1"/>
</dbReference>
<dbReference type="PANTHER" id="PTHR42718:SF39">
    <property type="entry name" value="ACTINORHODIN TRANSPORTER-RELATED"/>
    <property type="match status" value="1"/>
</dbReference>
<dbReference type="RefSeq" id="WP_378063761.1">
    <property type="nucleotide sequence ID" value="NZ_JBHSXS010000024.1"/>
</dbReference>
<feature type="compositionally biased region" description="Low complexity" evidence="5">
    <location>
        <begin position="17"/>
        <end position="33"/>
    </location>
</feature>
<keyword evidence="4 6" id="KW-0472">Membrane</keyword>